<dbReference type="Proteomes" id="UP000683310">
    <property type="component" value="Chromosome"/>
</dbReference>
<evidence type="ECO:0000313" key="1">
    <source>
        <dbReference type="EMBL" id="QVI21512.1"/>
    </source>
</evidence>
<reference evidence="1 2" key="1">
    <citation type="submission" date="2021-04" db="EMBL/GenBank/DDBJ databases">
        <title>Nocardia tengchongensis.</title>
        <authorList>
            <person name="Zhuang k."/>
            <person name="Ran Y."/>
            <person name="Li W."/>
        </authorList>
    </citation>
    <scope>NUCLEOTIDE SEQUENCE [LARGE SCALE GENOMIC DNA]</scope>
    <source>
        <strain evidence="1 2">CFH S0057</strain>
    </source>
</reference>
<organism evidence="1 2">
    <name type="scientific">Nocardia tengchongensis</name>
    <dbReference type="NCBI Taxonomy" id="2055889"/>
    <lineage>
        <taxon>Bacteria</taxon>
        <taxon>Bacillati</taxon>
        <taxon>Actinomycetota</taxon>
        <taxon>Actinomycetes</taxon>
        <taxon>Mycobacteriales</taxon>
        <taxon>Nocardiaceae</taxon>
        <taxon>Nocardia</taxon>
    </lineage>
</organism>
<protein>
    <submittedName>
        <fullName evidence="1">Uncharacterized protein</fullName>
    </submittedName>
</protein>
<dbReference type="EMBL" id="CP074371">
    <property type="protein sequence ID" value="QVI21512.1"/>
    <property type="molecule type" value="Genomic_DNA"/>
</dbReference>
<evidence type="ECO:0000313" key="2">
    <source>
        <dbReference type="Proteomes" id="UP000683310"/>
    </source>
</evidence>
<dbReference type="RefSeq" id="WP_213557614.1">
    <property type="nucleotide sequence ID" value="NZ_JBHZDI010000039.1"/>
</dbReference>
<name>A0ABX8CNK7_9NOCA</name>
<proteinExistence type="predicted"/>
<sequence>MPISVCGILCQSGLLRFLFEPVAAELSIIGDEMPRVSAPYRIDDADGTEEGFDAAPDTLSEDDAELLLGYLRSAECIVAAPGVIEDPFVPGNPNARVRIGLMTDGEWVWELAWEDYVEYRRVAPPIDFIDHAKRHGWVAPEVSEQVLLEMARQFGFESASDLGMLDD</sequence>
<gene>
    <name evidence="1" type="ORF">KHQ06_37255</name>
</gene>
<accession>A0ABX8CNK7</accession>
<keyword evidence="2" id="KW-1185">Reference proteome</keyword>